<dbReference type="CDD" id="cd01085">
    <property type="entry name" value="APP"/>
    <property type="match status" value="1"/>
</dbReference>
<reference evidence="7" key="2">
    <citation type="submission" date="2025-08" db="UniProtKB">
        <authorList>
            <consortium name="RefSeq"/>
        </authorList>
    </citation>
    <scope>IDENTIFICATION</scope>
    <source>
        <strain evidence="7">14028-0561.14</strain>
        <tissue evidence="7">Whole fly</tissue>
    </source>
</reference>
<evidence type="ECO:0000259" key="3">
    <source>
        <dbReference type="Pfam" id="PF00557"/>
    </source>
</evidence>
<dbReference type="SUPFAM" id="SSF55920">
    <property type="entry name" value="Creatinase/aminopeptidase"/>
    <property type="match status" value="1"/>
</dbReference>
<dbReference type="Proteomes" id="UP001652661">
    <property type="component" value="Chromosome 2L"/>
</dbReference>
<dbReference type="RefSeq" id="XP_041631525.1">
    <property type="nucleotide sequence ID" value="XM_041775591.2"/>
</dbReference>
<proteinExistence type="inferred from homology"/>
<feature type="domain" description="Peptidase M24" evidence="3">
    <location>
        <begin position="367"/>
        <end position="574"/>
    </location>
</feature>
<dbReference type="PANTHER" id="PTHR43763:SF20">
    <property type="entry name" value="XAA-PRO AMINOPEPTIDASE APEPP"/>
    <property type="match status" value="1"/>
</dbReference>
<dbReference type="Pfam" id="PF16189">
    <property type="entry name" value="Creatinase_N_2"/>
    <property type="match status" value="1"/>
</dbReference>
<dbReference type="Pfam" id="PF16188">
    <property type="entry name" value="Peptidase_M24_C"/>
    <property type="match status" value="1"/>
</dbReference>
<dbReference type="PANTHER" id="PTHR43763">
    <property type="entry name" value="XAA-PRO AMINOPEPTIDASE 1"/>
    <property type="match status" value="1"/>
</dbReference>
<evidence type="ECO:0000313" key="7">
    <source>
        <dbReference type="RefSeq" id="XP_041631525.1"/>
    </source>
</evidence>
<keyword evidence="2" id="KW-0732">Signal</keyword>
<dbReference type="Gene3D" id="3.90.230.10">
    <property type="entry name" value="Creatinase/methionine aminopeptidase superfamily"/>
    <property type="match status" value="1"/>
</dbReference>
<keyword evidence="6" id="KW-1185">Reference proteome</keyword>
<evidence type="ECO:0000313" key="6">
    <source>
        <dbReference type="Proteomes" id="UP001652661"/>
    </source>
</evidence>
<sequence>MLIKCLILLSAAILLTASKIPEPGERLGDELTIVKNAAATSDTTSILVQLRELMNSVQVGNSTGIVAYIVPSTDAHQSEYLSRHDERRAFVTGFDGSAGTAVVTTNAALLWTDSRYHLQAEQQLDDNWELMKQGLSGVPSIGVWLAQNLTAGSFVGVDPRLMSFREWQTIETQLISAGIKLVPVEENLVDKVWGNEQPAQNANPIDTLKLQVAGKTIARKWEDVRQQMKQKSVDALVVSALDEIAWLLNLRGSDIEFNPVFFSYMIVTEDKLQLFVDLVKIPADFDKHQLRNNVTVTLSSYEKISLEIRKIVLKKKSNIWIAPTSSYYLTALIPESRRLQAVTPVNLLKAIKNPVEAQGFVNSHIRDGVALCQYFAWLENQLKLGREVDEISGAKKLEYFRGSKENYVRPSFETISASGPHASLAHYNPSNDTKRRITDKEIYLCDSGAQYLDGTTDVTRTLHFGEPTDFEKEAYTRVLKGQLSLGSAVFPALVKGQVLDTLARKALWDVGLDYGHGTGHGVGHYLNVHEGPMAVGPGYVADDPGLQANMFISNEPGFYQDDDFGIRIEDIVQIVPAQTAYNFTNRGALTFRTVTMCPKQTKMIKKELLSEAEVKLLNSYHQLVWDTLAPVLVGQKDLFTLSWLKKEVKAI</sequence>
<dbReference type="InterPro" id="IPR000994">
    <property type="entry name" value="Pept_M24"/>
</dbReference>
<dbReference type="Pfam" id="PF00557">
    <property type="entry name" value="Peptidase_M24"/>
    <property type="match status" value="1"/>
</dbReference>
<dbReference type="GeneID" id="108074487"/>
<accession>A0ABM3C5Z9</accession>
<reference evidence="6" key="1">
    <citation type="submission" date="2025-05" db="UniProtKB">
        <authorList>
            <consortium name="RefSeq"/>
        </authorList>
    </citation>
    <scope>NUCLEOTIDE SEQUENCE [LARGE SCALE GENOMIC DNA]</scope>
    <source>
        <strain evidence="6">14028-0561.14</strain>
    </source>
</reference>
<dbReference type="InterPro" id="IPR029149">
    <property type="entry name" value="Creatin/AminoP/Spt16_N"/>
</dbReference>
<dbReference type="Pfam" id="PF01321">
    <property type="entry name" value="Creatinase_N"/>
    <property type="match status" value="1"/>
</dbReference>
<dbReference type="Gene3D" id="3.40.350.10">
    <property type="entry name" value="Creatinase/prolidase N-terminal domain"/>
    <property type="match status" value="2"/>
</dbReference>
<feature type="chain" id="PRO_5047157934" evidence="2">
    <location>
        <begin position="18"/>
        <end position="651"/>
    </location>
</feature>
<name>A0ABM3C5Z9_DROKI</name>
<evidence type="ECO:0000256" key="2">
    <source>
        <dbReference type="SAM" id="SignalP"/>
    </source>
</evidence>
<dbReference type="InterPro" id="IPR036005">
    <property type="entry name" value="Creatinase/aminopeptidase-like"/>
</dbReference>
<feature type="domain" description="Peptidase M24 C-terminal" evidence="5">
    <location>
        <begin position="588"/>
        <end position="651"/>
    </location>
</feature>
<dbReference type="InterPro" id="IPR000587">
    <property type="entry name" value="Creatinase_N"/>
</dbReference>
<dbReference type="SUPFAM" id="SSF53092">
    <property type="entry name" value="Creatinase/prolidase N-terminal domain"/>
    <property type="match status" value="2"/>
</dbReference>
<gene>
    <name evidence="7" type="primary">LOC108074487</name>
</gene>
<organism evidence="6 7">
    <name type="scientific">Drosophila kikkawai</name>
    <name type="common">Fruit fly</name>
    <dbReference type="NCBI Taxonomy" id="30033"/>
    <lineage>
        <taxon>Eukaryota</taxon>
        <taxon>Metazoa</taxon>
        <taxon>Ecdysozoa</taxon>
        <taxon>Arthropoda</taxon>
        <taxon>Hexapoda</taxon>
        <taxon>Insecta</taxon>
        <taxon>Pterygota</taxon>
        <taxon>Neoptera</taxon>
        <taxon>Endopterygota</taxon>
        <taxon>Diptera</taxon>
        <taxon>Brachycera</taxon>
        <taxon>Muscomorpha</taxon>
        <taxon>Ephydroidea</taxon>
        <taxon>Drosophilidae</taxon>
        <taxon>Drosophila</taxon>
        <taxon>Sophophora</taxon>
    </lineage>
</organism>
<feature type="signal peptide" evidence="2">
    <location>
        <begin position="1"/>
        <end position="17"/>
    </location>
</feature>
<dbReference type="InterPro" id="IPR050422">
    <property type="entry name" value="X-Pro_aminopeptidase_P"/>
</dbReference>
<evidence type="ECO:0000256" key="1">
    <source>
        <dbReference type="ARBA" id="ARBA00008766"/>
    </source>
</evidence>
<dbReference type="InterPro" id="IPR033740">
    <property type="entry name" value="Pept_M24B"/>
</dbReference>
<comment type="similarity">
    <text evidence="1">Belongs to the peptidase M24B family.</text>
</comment>
<evidence type="ECO:0000259" key="5">
    <source>
        <dbReference type="Pfam" id="PF16188"/>
    </source>
</evidence>
<evidence type="ECO:0000259" key="4">
    <source>
        <dbReference type="Pfam" id="PF01321"/>
    </source>
</evidence>
<protein>
    <submittedName>
        <fullName evidence="7">Xaa-Pro aminopeptidase ApepP-like</fullName>
    </submittedName>
</protein>
<feature type="domain" description="Creatinase N-terminal" evidence="4">
    <location>
        <begin position="83"/>
        <end position="188"/>
    </location>
</feature>
<dbReference type="InterPro" id="IPR032416">
    <property type="entry name" value="Peptidase_M24_C"/>
</dbReference>